<reference evidence="3" key="1">
    <citation type="submission" date="2018-03" db="EMBL/GenBank/DDBJ databases">
        <authorList>
            <person name="Guldener U."/>
        </authorList>
    </citation>
    <scope>NUCLEOTIDE SEQUENCE</scope>
</reference>
<feature type="compositionally biased region" description="Low complexity" evidence="1">
    <location>
        <begin position="477"/>
        <end position="487"/>
    </location>
</feature>
<feature type="compositionally biased region" description="Basic and acidic residues" evidence="1">
    <location>
        <begin position="25"/>
        <end position="38"/>
    </location>
</feature>
<gene>
    <name evidence="3" type="ORF">DNG_06094</name>
</gene>
<evidence type="ECO:0000313" key="3">
    <source>
        <dbReference type="EMBL" id="SPO03411.1"/>
    </source>
</evidence>
<protein>
    <recommendedName>
        <fullName evidence="2">DUF7514 domain-containing protein</fullName>
    </recommendedName>
</protein>
<feature type="compositionally biased region" description="Pro residues" evidence="1">
    <location>
        <begin position="43"/>
        <end position="60"/>
    </location>
</feature>
<feature type="compositionally biased region" description="Basic and acidic residues" evidence="1">
    <location>
        <begin position="402"/>
        <end position="411"/>
    </location>
</feature>
<dbReference type="PANTHER" id="PTHR39611">
    <property type="entry name" value="HYDROXYPROLINE-RICH GLYCOPROTEIN DZ-HRGP-RELATED"/>
    <property type="match status" value="1"/>
</dbReference>
<organism evidence="3 4">
    <name type="scientific">Cephalotrichum gorgonifer</name>
    <dbReference type="NCBI Taxonomy" id="2041049"/>
    <lineage>
        <taxon>Eukaryota</taxon>
        <taxon>Fungi</taxon>
        <taxon>Dikarya</taxon>
        <taxon>Ascomycota</taxon>
        <taxon>Pezizomycotina</taxon>
        <taxon>Sordariomycetes</taxon>
        <taxon>Hypocreomycetidae</taxon>
        <taxon>Microascales</taxon>
        <taxon>Microascaceae</taxon>
        <taxon>Cephalotrichum</taxon>
    </lineage>
</organism>
<dbReference type="AlphaFoldDB" id="A0AAE8MZ06"/>
<dbReference type="InterPro" id="IPR055936">
    <property type="entry name" value="DUF7514"/>
</dbReference>
<accession>A0AAE8MZ06</accession>
<feature type="region of interest" description="Disordered" evidence="1">
    <location>
        <begin position="25"/>
        <end position="144"/>
    </location>
</feature>
<feature type="region of interest" description="Disordered" evidence="1">
    <location>
        <begin position="281"/>
        <end position="514"/>
    </location>
</feature>
<proteinExistence type="predicted"/>
<dbReference type="EMBL" id="ONZQ02000008">
    <property type="protein sequence ID" value="SPO03411.1"/>
    <property type="molecule type" value="Genomic_DNA"/>
</dbReference>
<sequence>MMDMIVEFLKAGGYEGVKNRIVEEVREQLKSDNSDRESLGSSPSPPPPRTGFSRAPPPSEKPASRTSGRKQEDSFSKSAPFSSRSPSGPSLPQTPPASPRQRPQDGRPGGTAPSGAATPQSYQAQAKPAEDRESKLSPVDKSWGDLYDANGRATKRLGQVLRGVANYLISQSSTPENAVVSPSNLAAFYAQFSVDNEPHPYPGIFKCKEGNKEDYKDIRYIYDELDCEYHLVKIHPTSSSRPMVPALTPAGFVKWFTMSIYAYPDEEAARLDAVMSRLPIDANGEGKPERLPKQLSRYLLPPKSDKSARKNLDEVVQDVLDEREHRDKKRRMSSYGAEGIASRPESRRSESAPIPHTRESTRAGDEDAEENRKKRSTKSVSFGRLSSKRPDTDGGAAPTRPSRRDSSDRAAGRPYNFHNGKSATAATSERRSSNEADPVSPSSPLPSPTSPHFELSSGRDRPETRRYSRDAAPRRMSSPSDEVPRSSSRQKSRRHSEVVIEQDKGPGWRQPVYD</sequence>
<feature type="compositionally biased region" description="Low complexity" evidence="1">
    <location>
        <begin position="76"/>
        <end position="91"/>
    </location>
</feature>
<name>A0AAE8MZ06_9PEZI</name>
<feature type="domain" description="DUF7514" evidence="2">
    <location>
        <begin position="144"/>
        <end position="315"/>
    </location>
</feature>
<feature type="compositionally biased region" description="Basic and acidic residues" evidence="1">
    <location>
        <begin position="457"/>
        <end position="473"/>
    </location>
</feature>
<feature type="compositionally biased region" description="Basic and acidic residues" evidence="1">
    <location>
        <begin position="303"/>
        <end position="313"/>
    </location>
</feature>
<evidence type="ECO:0000256" key="1">
    <source>
        <dbReference type="SAM" id="MobiDB-lite"/>
    </source>
</evidence>
<evidence type="ECO:0000313" key="4">
    <source>
        <dbReference type="Proteomes" id="UP001187682"/>
    </source>
</evidence>
<evidence type="ECO:0000259" key="2">
    <source>
        <dbReference type="Pfam" id="PF24355"/>
    </source>
</evidence>
<comment type="caution">
    <text evidence="3">The sequence shown here is derived from an EMBL/GenBank/DDBJ whole genome shotgun (WGS) entry which is preliminary data.</text>
</comment>
<feature type="compositionally biased region" description="Basic and acidic residues" evidence="1">
    <location>
        <begin position="495"/>
        <end position="506"/>
    </location>
</feature>
<feature type="compositionally biased region" description="Basic and acidic residues" evidence="1">
    <location>
        <begin position="344"/>
        <end position="365"/>
    </location>
</feature>
<dbReference type="Proteomes" id="UP001187682">
    <property type="component" value="Unassembled WGS sequence"/>
</dbReference>
<dbReference type="PANTHER" id="PTHR39611:SF2">
    <property type="entry name" value="HYDROXYPROLINE-RICH GLYCOPROTEIN DZ-HRGP"/>
    <property type="match status" value="1"/>
</dbReference>
<keyword evidence="4" id="KW-1185">Reference proteome</keyword>
<dbReference type="Pfam" id="PF24355">
    <property type="entry name" value="DUF7514"/>
    <property type="match status" value="1"/>
</dbReference>